<dbReference type="RefSeq" id="WP_208673571.1">
    <property type="nucleotide sequence ID" value="NZ_CP030139.2"/>
</dbReference>
<organism evidence="3 4">
    <name type="scientific">Synechococcus elongatus PCC 11801</name>
    <dbReference type="NCBI Taxonomy" id="2219813"/>
    <lineage>
        <taxon>Bacteria</taxon>
        <taxon>Bacillati</taxon>
        <taxon>Cyanobacteriota</taxon>
        <taxon>Cyanophyceae</taxon>
        <taxon>Synechococcales</taxon>
        <taxon>Synechococcaceae</taxon>
        <taxon>Synechococcus</taxon>
    </lineage>
</organism>
<feature type="transmembrane region" description="Helical" evidence="1">
    <location>
        <begin position="53"/>
        <end position="77"/>
    </location>
</feature>
<dbReference type="PIRSF" id="PIRSF016919">
    <property type="entry name" value="HupE_UreJ"/>
    <property type="match status" value="1"/>
</dbReference>
<feature type="transmembrane region" description="Helical" evidence="1">
    <location>
        <begin position="206"/>
        <end position="226"/>
    </location>
</feature>
<proteinExistence type="predicted"/>
<protein>
    <submittedName>
        <fullName evidence="3">HupE/UreJ family protein</fullName>
    </submittedName>
</protein>
<keyword evidence="1" id="KW-0472">Membrane</keyword>
<keyword evidence="2" id="KW-0732">Signal</keyword>
<dbReference type="AlphaFoldDB" id="A0AAN1QPI8"/>
<reference evidence="3 4" key="1">
    <citation type="journal article" date="2018" name="Sci. Rep.">
        <title>Genome Features and Biochemical Characteristics of a Robust, Fast Growing and Naturally Transformable Cyanobacterium Synechococcus elongatus PCC 11801 Isolated from India.</title>
        <authorList>
            <person name="Jaiswal D."/>
            <person name="Sengupta A."/>
            <person name="Sohoni S."/>
            <person name="Sengupta S."/>
            <person name="Phadnavis A.G."/>
            <person name="Pakrasi H.B."/>
            <person name="Wangikar P.P."/>
        </authorList>
    </citation>
    <scope>NUCLEOTIDE SEQUENCE [LARGE SCALE GENOMIC DNA]</scope>
    <source>
        <strain evidence="3 4">PCC 11801</strain>
    </source>
</reference>
<keyword evidence="1" id="KW-0812">Transmembrane</keyword>
<evidence type="ECO:0000313" key="3">
    <source>
        <dbReference type="EMBL" id="AZB73111.1"/>
    </source>
</evidence>
<sequence length="230" mass="23876">MQIQSGQPLYSIQRSLQRFSLLSVPILLVLSASPAFAHHAIGGETPTTVFEGLLAGLAHPVIGIDHFAFVIAVGLLASVTRQGVLSIAAFIVAALLGTMLHLASLNLPGVELLISASVLLFGWLLARKSMLPTWAIVGLAAIAGIFHGYAYGEAIIGAGMAPLFSYLIGFSLTQLVIAVAAWSVGRALINQSSETAITTSPLKTTGLILVGVGLSFLASELINLVLPQVA</sequence>
<evidence type="ECO:0000256" key="2">
    <source>
        <dbReference type="SAM" id="SignalP"/>
    </source>
</evidence>
<dbReference type="Proteomes" id="UP000267249">
    <property type="component" value="Chromosome"/>
</dbReference>
<gene>
    <name evidence="3" type="ORF">DOP62_10655</name>
</gene>
<accession>A0AAN1QPI8</accession>
<feature type="transmembrane region" description="Helical" evidence="1">
    <location>
        <begin position="84"/>
        <end position="103"/>
    </location>
</feature>
<name>A0AAN1QPI8_SYNEL</name>
<feature type="transmembrane region" description="Helical" evidence="1">
    <location>
        <begin position="163"/>
        <end position="185"/>
    </location>
</feature>
<evidence type="ECO:0000313" key="4">
    <source>
        <dbReference type="Proteomes" id="UP000267249"/>
    </source>
</evidence>
<feature type="transmembrane region" description="Helical" evidence="1">
    <location>
        <begin position="133"/>
        <end position="151"/>
    </location>
</feature>
<feature type="signal peptide" evidence="2">
    <location>
        <begin position="1"/>
        <end position="37"/>
    </location>
</feature>
<dbReference type="InterPro" id="IPR007038">
    <property type="entry name" value="HupE_UreJ"/>
</dbReference>
<keyword evidence="1" id="KW-1133">Transmembrane helix</keyword>
<evidence type="ECO:0000256" key="1">
    <source>
        <dbReference type="SAM" id="Phobius"/>
    </source>
</evidence>
<dbReference type="EMBL" id="CP030139">
    <property type="protein sequence ID" value="AZB73111.1"/>
    <property type="molecule type" value="Genomic_DNA"/>
</dbReference>
<dbReference type="Pfam" id="PF04955">
    <property type="entry name" value="HupE_UreJ"/>
    <property type="match status" value="1"/>
</dbReference>
<feature type="chain" id="PRO_5042848473" evidence="2">
    <location>
        <begin position="38"/>
        <end position="230"/>
    </location>
</feature>